<dbReference type="HOGENOM" id="CLU_003291_1_3_2"/>
<reference evidence="9 10" key="1">
    <citation type="journal article" date="2015" name="Appl. Environ. Microbiol.">
        <title>The Geoglobus acetivorans genome: Fe(III) reduction, acetate utilization, autotrophic growth, and degradation of aromatic compounds in a hyperthermophilic archaeon.</title>
        <authorList>
            <person name="Mardanov A.V."/>
            <person name="Slododkina G.B."/>
            <person name="Slobodkin A.I."/>
            <person name="Beletsky A.V."/>
            <person name="Gavrilov S.N."/>
            <person name="Kublanov I.V."/>
            <person name="Bonch-Osmolovskaya E.A."/>
            <person name="Skryabin K.G."/>
            <person name="Ravin N.V."/>
        </authorList>
    </citation>
    <scope>NUCLEOTIDE SEQUENCE [LARGE SCALE GENOMIC DNA]</scope>
    <source>
        <strain evidence="9 10">SBH6</strain>
    </source>
</reference>
<accession>A0A0A7GBK9</accession>
<organism evidence="9 10">
    <name type="scientific">Geoglobus acetivorans</name>
    <dbReference type="NCBI Taxonomy" id="565033"/>
    <lineage>
        <taxon>Archaea</taxon>
        <taxon>Methanobacteriati</taxon>
        <taxon>Methanobacteriota</taxon>
        <taxon>Archaeoglobi</taxon>
        <taxon>Archaeoglobales</taxon>
        <taxon>Archaeoglobaceae</taxon>
        <taxon>Geoglobus</taxon>
    </lineage>
</organism>
<dbReference type="InterPro" id="IPR050260">
    <property type="entry name" value="FAD-bd_OxRdtase"/>
</dbReference>
<evidence type="ECO:0000313" key="9">
    <source>
        <dbReference type="EMBL" id="AIY89228.1"/>
    </source>
</evidence>
<keyword evidence="5" id="KW-0560">Oxidoreductase</keyword>
<gene>
    <name evidence="9" type="ORF">GACE_0171</name>
</gene>
<keyword evidence="3" id="KW-0285">Flavoprotein</keyword>
<dbReference type="GeneID" id="24796770"/>
<dbReference type="PRINTS" id="PR00411">
    <property type="entry name" value="PNDRDTASEI"/>
</dbReference>
<proteinExistence type="inferred from homology"/>
<evidence type="ECO:0000256" key="4">
    <source>
        <dbReference type="ARBA" id="ARBA00022827"/>
    </source>
</evidence>
<dbReference type="Proteomes" id="UP000030624">
    <property type="component" value="Chromosome"/>
</dbReference>
<feature type="domain" description="Pyridine nucleotide-disulphide oxidoreductase dimerisation" evidence="7">
    <location>
        <begin position="321"/>
        <end position="422"/>
    </location>
</feature>
<dbReference type="STRING" id="565033.GACE_0171"/>
<dbReference type="SUPFAM" id="SSF55424">
    <property type="entry name" value="FAD/NAD-linked reductases, dimerisation (C-terminal) domain"/>
    <property type="match status" value="1"/>
</dbReference>
<comment type="similarity">
    <text evidence="2">Belongs to the class-III pyridine nucleotide-disulfide oxidoreductase family.</text>
</comment>
<dbReference type="PANTHER" id="PTHR43429:SF1">
    <property type="entry name" value="NAD(P)H SULFUR OXIDOREDUCTASE (COA-DEPENDENT)"/>
    <property type="match status" value="1"/>
</dbReference>
<keyword evidence="4" id="KW-0274">FAD</keyword>
<dbReference type="SUPFAM" id="SSF51905">
    <property type="entry name" value="FAD/NAD(P)-binding domain"/>
    <property type="match status" value="1"/>
</dbReference>
<dbReference type="InterPro" id="IPR004099">
    <property type="entry name" value="Pyr_nucl-diS_OxRdtase_dimer"/>
</dbReference>
<dbReference type="InterPro" id="IPR016156">
    <property type="entry name" value="FAD/NAD-linked_Rdtase_dimer_sf"/>
</dbReference>
<dbReference type="EMBL" id="CP009552">
    <property type="protein sequence ID" value="AIY89228.1"/>
    <property type="molecule type" value="Genomic_DNA"/>
</dbReference>
<sequence length="437" mass="47503">MKVVIVGAGAGGMTAASRIRALKPEWDVKVFEATGFASHAPCGIPYSIEFGFPGDELMYYRPEVFIKERGIDLRLHARVTEVKNGSIVVDEDGEQNEYEWDKLLIATGASPKVPPIEGVNLENIYTVDLPPDAEILKSALAEAENVVIAGAGYVGLEMAEAVSSLGKKVTVVEMAEHPLPNFDSEIGEILKKDMERKVDLRLNEKIEAFEGRDSVERVITDRGEYRADLVILALGVKPNVELATQIGVELGETGAIRVNQKMETSVENVYAAGDVAETRHLITGKPAWIPLAPAGNKMGYVAGVNMSGGDIEFPGVVGTQITKFYDLQIAKTGLSEKEAINEGFEVKSAFITANTKVHYYPGAKKTYLKVVKDAETNRILGAQIAGYEMVAMRVNVFAVAIQAGFTTKDVFFSDLAYAPPFTPIWDPVIVAARVLKF</sequence>
<dbReference type="PRINTS" id="PR00368">
    <property type="entry name" value="FADPNR"/>
</dbReference>
<dbReference type="eggNOG" id="arCOG01069">
    <property type="taxonomic scope" value="Archaea"/>
</dbReference>
<evidence type="ECO:0000259" key="7">
    <source>
        <dbReference type="Pfam" id="PF02852"/>
    </source>
</evidence>
<evidence type="ECO:0000256" key="3">
    <source>
        <dbReference type="ARBA" id="ARBA00022630"/>
    </source>
</evidence>
<name>A0A0A7GBK9_GEOAI</name>
<dbReference type="InterPro" id="IPR036188">
    <property type="entry name" value="FAD/NAD-bd_sf"/>
</dbReference>
<dbReference type="GO" id="GO:0016491">
    <property type="term" value="F:oxidoreductase activity"/>
    <property type="evidence" value="ECO:0007669"/>
    <property type="project" value="UniProtKB-KW"/>
</dbReference>
<dbReference type="AlphaFoldDB" id="A0A0A7GBK9"/>
<evidence type="ECO:0000256" key="5">
    <source>
        <dbReference type="ARBA" id="ARBA00023002"/>
    </source>
</evidence>
<comment type="cofactor">
    <cofactor evidence="1">
        <name>FAD</name>
        <dbReference type="ChEBI" id="CHEBI:57692"/>
    </cofactor>
</comment>
<evidence type="ECO:0000256" key="6">
    <source>
        <dbReference type="ARBA" id="ARBA00023284"/>
    </source>
</evidence>
<dbReference type="PANTHER" id="PTHR43429">
    <property type="entry name" value="PYRIDINE NUCLEOTIDE-DISULFIDE OXIDOREDUCTASE DOMAIN-CONTAINING"/>
    <property type="match status" value="1"/>
</dbReference>
<evidence type="ECO:0000313" key="10">
    <source>
        <dbReference type="Proteomes" id="UP000030624"/>
    </source>
</evidence>
<feature type="domain" description="FAD/NAD(P)-binding" evidence="8">
    <location>
        <begin position="1"/>
        <end position="283"/>
    </location>
</feature>
<evidence type="ECO:0000256" key="1">
    <source>
        <dbReference type="ARBA" id="ARBA00001974"/>
    </source>
</evidence>
<evidence type="ECO:0000256" key="2">
    <source>
        <dbReference type="ARBA" id="ARBA00009130"/>
    </source>
</evidence>
<dbReference type="KEGG" id="gac:GACE_0171"/>
<dbReference type="InterPro" id="IPR023753">
    <property type="entry name" value="FAD/NAD-binding_dom"/>
</dbReference>
<evidence type="ECO:0000259" key="8">
    <source>
        <dbReference type="Pfam" id="PF07992"/>
    </source>
</evidence>
<dbReference type="Pfam" id="PF02852">
    <property type="entry name" value="Pyr_redox_dim"/>
    <property type="match status" value="1"/>
</dbReference>
<dbReference type="Gene3D" id="3.50.50.60">
    <property type="entry name" value="FAD/NAD(P)-binding domain"/>
    <property type="match status" value="2"/>
</dbReference>
<dbReference type="RefSeq" id="WP_048090391.1">
    <property type="nucleotide sequence ID" value="NZ_CP009552.1"/>
</dbReference>
<keyword evidence="6" id="KW-0676">Redox-active center</keyword>
<dbReference type="Pfam" id="PF07992">
    <property type="entry name" value="Pyr_redox_2"/>
    <property type="match status" value="1"/>
</dbReference>
<protein>
    <submittedName>
        <fullName evidence="9">Putative pyridine nucleotide-disulfide oxidoreductase</fullName>
    </submittedName>
</protein>